<name>A0A8S5M1V2_9CAUD</name>
<sequence length="33" mass="3811">MNGLYPNEERIAIATYHLLKLRRACCFMLKIAG</sequence>
<proteinExistence type="predicted"/>
<organism evidence="1">
    <name type="scientific">Siphoviridae sp. ctrfD19</name>
    <dbReference type="NCBI Taxonomy" id="2826478"/>
    <lineage>
        <taxon>Viruses</taxon>
        <taxon>Duplodnaviria</taxon>
        <taxon>Heunggongvirae</taxon>
        <taxon>Uroviricota</taxon>
        <taxon>Caudoviricetes</taxon>
    </lineage>
</organism>
<protein>
    <submittedName>
        <fullName evidence="1">Uncharacterized protein</fullName>
    </submittedName>
</protein>
<dbReference type="EMBL" id="BK014797">
    <property type="protein sequence ID" value="DAD76212.1"/>
    <property type="molecule type" value="Genomic_DNA"/>
</dbReference>
<reference evidence="1" key="1">
    <citation type="journal article" date="2021" name="Proc. Natl. Acad. Sci. U.S.A.">
        <title>A Catalog of Tens of Thousands of Viruses from Human Metagenomes Reveals Hidden Associations with Chronic Diseases.</title>
        <authorList>
            <person name="Tisza M.J."/>
            <person name="Buck C.B."/>
        </authorList>
    </citation>
    <scope>NUCLEOTIDE SEQUENCE</scope>
    <source>
        <strain evidence="1">CtrfD19</strain>
    </source>
</reference>
<evidence type="ECO:0000313" key="1">
    <source>
        <dbReference type="EMBL" id="DAD76212.1"/>
    </source>
</evidence>
<accession>A0A8S5M1V2</accession>